<dbReference type="Proteomes" id="UP000738325">
    <property type="component" value="Unassembled WGS sequence"/>
</dbReference>
<dbReference type="AlphaFoldDB" id="A0A9P6R4N0"/>
<name>A0A9P6R4N0_9FUNG</name>
<accession>A0A9P6R4N0</accession>
<gene>
    <name evidence="2" type="ORF">BGZ99_000646</name>
</gene>
<protein>
    <submittedName>
        <fullName evidence="2">Uncharacterized protein</fullName>
    </submittedName>
</protein>
<evidence type="ECO:0000256" key="1">
    <source>
        <dbReference type="SAM" id="MobiDB-lite"/>
    </source>
</evidence>
<keyword evidence="3" id="KW-1185">Reference proteome</keyword>
<proteinExistence type="predicted"/>
<feature type="compositionally biased region" description="Polar residues" evidence="1">
    <location>
        <begin position="61"/>
        <end position="75"/>
    </location>
</feature>
<evidence type="ECO:0000313" key="3">
    <source>
        <dbReference type="Proteomes" id="UP000738325"/>
    </source>
</evidence>
<sequence length="302" mass="33892">MNDGNGEFVLSGLYDDLLDEEQEPWTGPSQSAILSTTAADGSITTRRRESLLEDFGEEQEQGSGSNQDLTSTMTTRGLGDLRNDIRNISSRHSDHATDLRDDIRDMTSGSRYTRNDLQNDTSGITSFSRRLSNIRDGLRVLATSEPRISLSPSSDREHDLRDEFRNMVSETRQSSWDLRNDIRLAQIGSHRDLRVDIERHEFRTFVVVGLLGSSWPLAHYRGPCLDKPVACQDQVTVRSTIVVAIWDPFGTAKARQLPSRLLEQSTPVHLAVKATVPSQLWQSVESKVKKSIPGTIPFKRGR</sequence>
<dbReference type="EMBL" id="JAAAIP010001129">
    <property type="protein sequence ID" value="KAG0310122.1"/>
    <property type="molecule type" value="Genomic_DNA"/>
</dbReference>
<organism evidence="2 3">
    <name type="scientific">Dissophora globulifera</name>
    <dbReference type="NCBI Taxonomy" id="979702"/>
    <lineage>
        <taxon>Eukaryota</taxon>
        <taxon>Fungi</taxon>
        <taxon>Fungi incertae sedis</taxon>
        <taxon>Mucoromycota</taxon>
        <taxon>Mortierellomycotina</taxon>
        <taxon>Mortierellomycetes</taxon>
        <taxon>Mortierellales</taxon>
        <taxon>Mortierellaceae</taxon>
        <taxon>Dissophora</taxon>
    </lineage>
</organism>
<feature type="region of interest" description="Disordered" evidence="1">
    <location>
        <begin position="21"/>
        <end position="100"/>
    </location>
</feature>
<feature type="compositionally biased region" description="Polar residues" evidence="1">
    <location>
        <begin position="27"/>
        <end position="44"/>
    </location>
</feature>
<feature type="compositionally biased region" description="Basic and acidic residues" evidence="1">
    <location>
        <begin position="79"/>
        <end position="100"/>
    </location>
</feature>
<comment type="caution">
    <text evidence="2">The sequence shown here is derived from an EMBL/GenBank/DDBJ whole genome shotgun (WGS) entry which is preliminary data.</text>
</comment>
<evidence type="ECO:0000313" key="2">
    <source>
        <dbReference type="EMBL" id="KAG0310122.1"/>
    </source>
</evidence>
<reference evidence="2" key="1">
    <citation type="journal article" date="2020" name="Fungal Divers.">
        <title>Resolving the Mortierellaceae phylogeny through synthesis of multi-gene phylogenetics and phylogenomics.</title>
        <authorList>
            <person name="Vandepol N."/>
            <person name="Liber J."/>
            <person name="Desiro A."/>
            <person name="Na H."/>
            <person name="Kennedy M."/>
            <person name="Barry K."/>
            <person name="Grigoriev I.V."/>
            <person name="Miller A.N."/>
            <person name="O'Donnell K."/>
            <person name="Stajich J.E."/>
            <person name="Bonito G."/>
        </authorList>
    </citation>
    <scope>NUCLEOTIDE SEQUENCE</scope>
    <source>
        <strain evidence="2">REB-010B</strain>
    </source>
</reference>